<dbReference type="AlphaFoldDB" id="A0A2N8KZX5"/>
<reference evidence="2 3" key="1">
    <citation type="submission" date="2018-01" db="EMBL/GenBank/DDBJ databases">
        <title>Draft genome sequence of Paucibacter aquatile CR182 isolated from freshwater of the Nakdong River.</title>
        <authorList>
            <person name="Choi A."/>
            <person name="Chung E.J."/>
        </authorList>
    </citation>
    <scope>NUCLEOTIDE SEQUENCE [LARGE SCALE GENOMIC DNA]</scope>
    <source>
        <strain evidence="2 3">CR182</strain>
    </source>
</reference>
<evidence type="ECO:0000313" key="3">
    <source>
        <dbReference type="Proteomes" id="UP000235916"/>
    </source>
</evidence>
<organism evidence="2 3">
    <name type="scientific">Kinneretia aquatilis</name>
    <dbReference type="NCBI Taxonomy" id="2070761"/>
    <lineage>
        <taxon>Bacteria</taxon>
        <taxon>Pseudomonadati</taxon>
        <taxon>Pseudomonadota</taxon>
        <taxon>Betaproteobacteria</taxon>
        <taxon>Burkholderiales</taxon>
        <taxon>Sphaerotilaceae</taxon>
        <taxon>Roseateles</taxon>
    </lineage>
</organism>
<comment type="caution">
    <text evidence="2">The sequence shown here is derived from an EMBL/GenBank/DDBJ whole genome shotgun (WGS) entry which is preliminary data.</text>
</comment>
<dbReference type="InterPro" id="IPR006311">
    <property type="entry name" value="TAT_signal"/>
</dbReference>
<accession>A0A2N8KZX5</accession>
<dbReference type="EMBL" id="POSP01000003">
    <property type="protein sequence ID" value="PND39015.1"/>
    <property type="molecule type" value="Genomic_DNA"/>
</dbReference>
<evidence type="ECO:0008006" key="4">
    <source>
        <dbReference type="Google" id="ProtNLM"/>
    </source>
</evidence>
<keyword evidence="3" id="KW-1185">Reference proteome</keyword>
<evidence type="ECO:0000313" key="2">
    <source>
        <dbReference type="EMBL" id="PND39015.1"/>
    </source>
</evidence>
<protein>
    <recommendedName>
        <fullName evidence="4">DUF1579 domain-containing protein</fullName>
    </recommendedName>
</protein>
<evidence type="ECO:0000256" key="1">
    <source>
        <dbReference type="SAM" id="MobiDB-lite"/>
    </source>
</evidence>
<feature type="region of interest" description="Disordered" evidence="1">
    <location>
        <begin position="60"/>
        <end position="91"/>
    </location>
</feature>
<proteinExistence type="predicted"/>
<dbReference type="Proteomes" id="UP000235916">
    <property type="component" value="Unassembled WGS sequence"/>
</dbReference>
<feature type="compositionally biased region" description="Low complexity" evidence="1">
    <location>
        <begin position="60"/>
        <end position="70"/>
    </location>
</feature>
<gene>
    <name evidence="2" type="ORF">C1O66_16765</name>
</gene>
<name>A0A2N8KZX5_9BURK</name>
<dbReference type="PROSITE" id="PS51318">
    <property type="entry name" value="TAT"/>
    <property type="match status" value="1"/>
</dbReference>
<sequence length="232" mass="25657">MSVGAVAHSALASIHELQETPMTLPQTQLPSATRHPAPHELQRRHLLQLGAGLAAAGSGGCAMASASSAGRQDQGDSPKPPSPTGRPGDFDFLRGEWRIQNRQLDKHGVWQQFEGEATVYAILAGIGSVEELRIPSRQFSGMGLRLLDVERKLWADHWVNARSGVLTPPPAWGSFVDGVGIWDSQEQDGDSLIIDRGIWDQITPQSCRWTQTRSRDGGRSWQDNWVMHWQRR</sequence>